<gene>
    <name evidence="2" type="ORF">SAMN05216275_10585</name>
</gene>
<dbReference type="Proteomes" id="UP000199111">
    <property type="component" value="Unassembled WGS sequence"/>
</dbReference>
<organism evidence="2 3">
    <name type="scientific">Streptosporangium canum</name>
    <dbReference type="NCBI Taxonomy" id="324952"/>
    <lineage>
        <taxon>Bacteria</taxon>
        <taxon>Bacillati</taxon>
        <taxon>Actinomycetota</taxon>
        <taxon>Actinomycetes</taxon>
        <taxon>Streptosporangiales</taxon>
        <taxon>Streptosporangiaceae</taxon>
        <taxon>Streptosporangium</taxon>
    </lineage>
</organism>
<dbReference type="EMBL" id="FOQY01000005">
    <property type="protein sequence ID" value="SFI82183.1"/>
    <property type="molecule type" value="Genomic_DNA"/>
</dbReference>
<dbReference type="GeneID" id="96297617"/>
<reference evidence="3" key="1">
    <citation type="submission" date="2016-10" db="EMBL/GenBank/DDBJ databases">
        <authorList>
            <person name="Varghese N."/>
            <person name="Submissions S."/>
        </authorList>
    </citation>
    <scope>NUCLEOTIDE SEQUENCE [LARGE SCALE GENOMIC DNA]</scope>
    <source>
        <strain evidence="3">CGMCC 4.2126</strain>
    </source>
</reference>
<evidence type="ECO:0000256" key="1">
    <source>
        <dbReference type="SAM" id="MobiDB-lite"/>
    </source>
</evidence>
<keyword evidence="3" id="KW-1185">Reference proteome</keyword>
<protein>
    <submittedName>
        <fullName evidence="2">Uncharacterized protein</fullName>
    </submittedName>
</protein>
<evidence type="ECO:0000313" key="3">
    <source>
        <dbReference type="Proteomes" id="UP000199111"/>
    </source>
</evidence>
<proteinExistence type="predicted"/>
<evidence type="ECO:0000313" key="2">
    <source>
        <dbReference type="EMBL" id="SFI82183.1"/>
    </source>
</evidence>
<sequence length="59" mass="6605">MTAERGKPASEQAVKAGDKRRAKGARPTVEIVDEVYEVDLFPAFEHRSARARFRASEES</sequence>
<name>A0A1I3LBP8_9ACTN</name>
<dbReference type="AlphaFoldDB" id="A0A1I3LBP8"/>
<accession>A0A1I3LBP8</accession>
<feature type="region of interest" description="Disordered" evidence="1">
    <location>
        <begin position="1"/>
        <end position="25"/>
    </location>
</feature>
<dbReference type="RefSeq" id="WP_093886567.1">
    <property type="nucleotide sequence ID" value="NZ_FOQY01000005.1"/>
</dbReference>